<keyword evidence="2" id="KW-0964">Secreted</keyword>
<gene>
    <name evidence="7" type="ORF">ACFSW5_19030</name>
</gene>
<evidence type="ECO:0000256" key="6">
    <source>
        <dbReference type="SAM" id="Phobius"/>
    </source>
</evidence>
<dbReference type="InterPro" id="IPR009086">
    <property type="entry name" value="Bacteriocin_AS48"/>
</dbReference>
<evidence type="ECO:0000256" key="1">
    <source>
        <dbReference type="ARBA" id="ARBA00004613"/>
    </source>
</evidence>
<dbReference type="EMBL" id="JBHUMY010000027">
    <property type="protein sequence ID" value="MFD2662354.1"/>
    <property type="molecule type" value="Genomic_DNA"/>
</dbReference>
<dbReference type="Proteomes" id="UP001597493">
    <property type="component" value="Unassembled WGS sequence"/>
</dbReference>
<sequence>MEQLLMEIVAATGVSMNYAYYIIRLVMAGASVWTLVAAIFAGGGVLAVGALILRNYILKKLSADAAFKIIATY</sequence>
<keyword evidence="8" id="KW-1185">Reference proteome</keyword>
<accession>A0ABW5R117</accession>
<evidence type="ECO:0000256" key="2">
    <source>
        <dbReference type="ARBA" id="ARBA00022525"/>
    </source>
</evidence>
<reference evidence="8" key="1">
    <citation type="journal article" date="2019" name="Int. J. Syst. Evol. Microbiol.">
        <title>The Global Catalogue of Microorganisms (GCM) 10K type strain sequencing project: providing services to taxonomists for standard genome sequencing and annotation.</title>
        <authorList>
            <consortium name="The Broad Institute Genomics Platform"/>
            <consortium name="The Broad Institute Genome Sequencing Center for Infectious Disease"/>
            <person name="Wu L."/>
            <person name="Ma J."/>
        </authorList>
    </citation>
    <scope>NUCLEOTIDE SEQUENCE [LARGE SCALE GENOMIC DNA]</scope>
    <source>
        <strain evidence="8">TISTR 1827</strain>
    </source>
</reference>
<keyword evidence="5" id="KW-0078">Bacteriocin</keyword>
<feature type="transmembrane region" description="Helical" evidence="6">
    <location>
        <begin position="20"/>
        <end position="53"/>
    </location>
</feature>
<comment type="subcellular location">
    <subcellularLocation>
        <location evidence="1">Secreted</location>
    </subcellularLocation>
</comment>
<evidence type="ECO:0000256" key="4">
    <source>
        <dbReference type="ARBA" id="ARBA00023022"/>
    </source>
</evidence>
<keyword evidence="4" id="KW-0044">Antibiotic</keyword>
<evidence type="ECO:0000256" key="3">
    <source>
        <dbReference type="ARBA" id="ARBA00022529"/>
    </source>
</evidence>
<dbReference type="InterPro" id="IPR020038">
    <property type="entry name" value="Circ_bacteriocin"/>
</dbReference>
<organism evidence="7 8">
    <name type="scientific">Paenibacillus thailandensis</name>
    <dbReference type="NCBI Taxonomy" id="393250"/>
    <lineage>
        <taxon>Bacteria</taxon>
        <taxon>Bacillati</taxon>
        <taxon>Bacillota</taxon>
        <taxon>Bacilli</taxon>
        <taxon>Bacillales</taxon>
        <taxon>Paenibacillaceae</taxon>
        <taxon>Paenibacillus</taxon>
    </lineage>
</organism>
<comment type="caution">
    <text evidence="7">The sequence shown here is derived from an EMBL/GenBank/DDBJ whole genome shotgun (WGS) entry which is preliminary data.</text>
</comment>
<name>A0ABW5R117_9BACL</name>
<evidence type="ECO:0000256" key="5">
    <source>
        <dbReference type="ARBA" id="ARBA00023048"/>
    </source>
</evidence>
<dbReference type="Gene3D" id="1.20.225.10">
    <property type="entry name" value="Bacteriocin AS-48"/>
    <property type="match status" value="1"/>
</dbReference>
<keyword evidence="6" id="KW-0472">Membrane</keyword>
<proteinExistence type="predicted"/>
<keyword evidence="6" id="KW-0812">Transmembrane</keyword>
<keyword evidence="6" id="KW-1133">Transmembrane helix</keyword>
<keyword evidence="3" id="KW-0929">Antimicrobial</keyword>
<evidence type="ECO:0000313" key="7">
    <source>
        <dbReference type="EMBL" id="MFD2662354.1"/>
    </source>
</evidence>
<dbReference type="RefSeq" id="WP_379276516.1">
    <property type="nucleotide sequence ID" value="NZ_JBHUGT010000021.1"/>
</dbReference>
<protein>
    <submittedName>
        <fullName evidence="7">Uberolysin/carnocyclin family circular bacteriocin</fullName>
    </submittedName>
</protein>
<dbReference type="Pfam" id="PF09221">
    <property type="entry name" value="Bacteriocin_IId"/>
    <property type="match status" value="1"/>
</dbReference>
<evidence type="ECO:0000313" key="8">
    <source>
        <dbReference type="Proteomes" id="UP001597493"/>
    </source>
</evidence>